<feature type="region of interest" description="Disordered" evidence="1">
    <location>
        <begin position="22"/>
        <end position="102"/>
    </location>
</feature>
<dbReference type="EMBL" id="AJVK01016293">
    <property type="status" value="NOT_ANNOTATED_CDS"/>
    <property type="molecule type" value="Genomic_DNA"/>
</dbReference>
<name>A0A1B0GQD6_PHLPP</name>
<dbReference type="Proteomes" id="UP000092462">
    <property type="component" value="Unassembled WGS sequence"/>
</dbReference>
<protein>
    <submittedName>
        <fullName evidence="2">Uncharacterized protein</fullName>
    </submittedName>
</protein>
<dbReference type="EnsemblMetazoa" id="PPAI009102-RA">
    <property type="protein sequence ID" value="PPAI009102-PA"/>
    <property type="gene ID" value="PPAI009102"/>
</dbReference>
<dbReference type="AlphaFoldDB" id="A0A1B0GQD6"/>
<organism evidence="2 3">
    <name type="scientific">Phlebotomus papatasi</name>
    <name type="common">Sandfly</name>
    <dbReference type="NCBI Taxonomy" id="29031"/>
    <lineage>
        <taxon>Eukaryota</taxon>
        <taxon>Metazoa</taxon>
        <taxon>Ecdysozoa</taxon>
        <taxon>Arthropoda</taxon>
        <taxon>Hexapoda</taxon>
        <taxon>Insecta</taxon>
        <taxon>Pterygota</taxon>
        <taxon>Neoptera</taxon>
        <taxon>Endopterygota</taxon>
        <taxon>Diptera</taxon>
        <taxon>Nematocera</taxon>
        <taxon>Psychodoidea</taxon>
        <taxon>Psychodidae</taxon>
        <taxon>Phlebotomus</taxon>
        <taxon>Phlebotomus</taxon>
    </lineage>
</organism>
<dbReference type="EMBL" id="AJVK01016295">
    <property type="status" value="NOT_ANNOTATED_CDS"/>
    <property type="molecule type" value="Genomic_DNA"/>
</dbReference>
<dbReference type="EMBL" id="AJVK01016294">
    <property type="status" value="NOT_ANNOTATED_CDS"/>
    <property type="molecule type" value="Genomic_DNA"/>
</dbReference>
<reference evidence="2" key="1">
    <citation type="submission" date="2022-08" db="UniProtKB">
        <authorList>
            <consortium name="EnsemblMetazoa"/>
        </authorList>
    </citation>
    <scope>IDENTIFICATION</scope>
    <source>
        <strain evidence="2">Israel</strain>
    </source>
</reference>
<accession>A0A1B0GQD6</accession>
<evidence type="ECO:0000256" key="1">
    <source>
        <dbReference type="SAM" id="MobiDB-lite"/>
    </source>
</evidence>
<evidence type="ECO:0000313" key="3">
    <source>
        <dbReference type="Proteomes" id="UP000092462"/>
    </source>
</evidence>
<keyword evidence="3" id="KW-1185">Reference proteome</keyword>
<evidence type="ECO:0000313" key="2">
    <source>
        <dbReference type="EnsemblMetazoa" id="PPAI009102-PA"/>
    </source>
</evidence>
<sequence>MPENEWPLTLNDEPSLKTTVNRMEEDVDSGSQWQQATGKRHRSSPLRKGEKPSKQTKLGDYWLGVPTANKFNDLEVEETSGKPPDGESLTGSKSSEPRPPPIFVYNVEQIQPLTTLLNEIAPNKYTVKILGNFQDL</sequence>
<dbReference type="VEuPathDB" id="VectorBase:PPAI009102"/>
<proteinExistence type="predicted"/>